<name>A0A815BQF5_9BILA</name>
<evidence type="ECO:0000256" key="1">
    <source>
        <dbReference type="SAM" id="Coils"/>
    </source>
</evidence>
<gene>
    <name evidence="3" type="ORF">BJG266_LOCUS30763</name>
    <name evidence="4" type="ORF">QVE165_LOCUS40526</name>
</gene>
<evidence type="ECO:0000256" key="2">
    <source>
        <dbReference type="SAM" id="MobiDB-lite"/>
    </source>
</evidence>
<feature type="compositionally biased region" description="Low complexity" evidence="2">
    <location>
        <begin position="289"/>
        <end position="308"/>
    </location>
</feature>
<sequence>MDLEPAMNTSQDENIYSDYDNRPIRPMDQDALNEALARLPILVDEEDSTDTSEINNSIKIRRQPVLAHSTRRKDFSGVNISQSILNTTGTPISNKRKIGGCTPLNKFSKQIDSDQDFIQMREENKVLEESKANLQLECILLKKSHENELETLKQEHQQIVDKLIQEHNSQCQQYNTSLLDKEQLLSQTNLELDNLRNDHTMLLLEKETLDKIVVEYELMKQEMNNKLIENDLTIKNLREEIENIPKIQKQKQLTTKSTNNRMPSSDRSRMINNNTFSKSNTNISTIRRPTGPLTSLPTTSNKSTSLLKSKLKGNVVIDDKKKSISNDKHSNSTSTRMK</sequence>
<dbReference type="OrthoDB" id="10025636at2759"/>
<evidence type="ECO:0000313" key="3">
    <source>
        <dbReference type="EMBL" id="CAF1272864.1"/>
    </source>
</evidence>
<feature type="region of interest" description="Disordered" evidence="2">
    <location>
        <begin position="249"/>
        <end position="338"/>
    </location>
</feature>
<keyword evidence="5" id="KW-1185">Reference proteome</keyword>
<protein>
    <submittedName>
        <fullName evidence="3">Uncharacterized protein</fullName>
    </submittedName>
</protein>
<dbReference type="Proteomes" id="UP000663832">
    <property type="component" value="Unassembled WGS sequence"/>
</dbReference>
<feature type="region of interest" description="Disordered" evidence="2">
    <location>
        <begin position="1"/>
        <end position="23"/>
    </location>
</feature>
<reference evidence="3" key="1">
    <citation type="submission" date="2021-02" db="EMBL/GenBank/DDBJ databases">
        <authorList>
            <person name="Nowell W R."/>
        </authorList>
    </citation>
    <scope>NUCLEOTIDE SEQUENCE</scope>
</reference>
<evidence type="ECO:0000313" key="6">
    <source>
        <dbReference type="Proteomes" id="UP000663877"/>
    </source>
</evidence>
<organism evidence="3 6">
    <name type="scientific">Adineta steineri</name>
    <dbReference type="NCBI Taxonomy" id="433720"/>
    <lineage>
        <taxon>Eukaryota</taxon>
        <taxon>Metazoa</taxon>
        <taxon>Spiralia</taxon>
        <taxon>Gnathifera</taxon>
        <taxon>Rotifera</taxon>
        <taxon>Eurotatoria</taxon>
        <taxon>Bdelloidea</taxon>
        <taxon>Adinetida</taxon>
        <taxon>Adinetidae</taxon>
        <taxon>Adineta</taxon>
    </lineage>
</organism>
<dbReference type="EMBL" id="CAJNOM010000468">
    <property type="protein sequence ID" value="CAF1454694.1"/>
    <property type="molecule type" value="Genomic_DNA"/>
</dbReference>
<dbReference type="Proteomes" id="UP000663877">
    <property type="component" value="Unassembled WGS sequence"/>
</dbReference>
<feature type="compositionally biased region" description="Polar residues" evidence="2">
    <location>
        <begin position="270"/>
        <end position="287"/>
    </location>
</feature>
<dbReference type="EMBL" id="CAJNOI010000416">
    <property type="protein sequence ID" value="CAF1272864.1"/>
    <property type="molecule type" value="Genomic_DNA"/>
</dbReference>
<comment type="caution">
    <text evidence="3">The sequence shown here is derived from an EMBL/GenBank/DDBJ whole genome shotgun (WGS) entry which is preliminary data.</text>
</comment>
<evidence type="ECO:0000313" key="5">
    <source>
        <dbReference type="Proteomes" id="UP000663832"/>
    </source>
</evidence>
<keyword evidence="1" id="KW-0175">Coiled coil</keyword>
<feature type="coiled-coil region" evidence="1">
    <location>
        <begin position="117"/>
        <end position="240"/>
    </location>
</feature>
<dbReference type="AlphaFoldDB" id="A0A815BQF5"/>
<accession>A0A815BQF5</accession>
<feature type="compositionally biased region" description="Basic and acidic residues" evidence="2">
    <location>
        <begin position="317"/>
        <end position="330"/>
    </location>
</feature>
<proteinExistence type="predicted"/>
<evidence type="ECO:0000313" key="4">
    <source>
        <dbReference type="EMBL" id="CAF1454694.1"/>
    </source>
</evidence>
<feature type="compositionally biased region" description="Polar residues" evidence="2">
    <location>
        <begin position="250"/>
        <end position="263"/>
    </location>
</feature>